<dbReference type="EMBL" id="KQ432339">
    <property type="protein sequence ID" value="KOF62784.1"/>
    <property type="molecule type" value="Genomic_DNA"/>
</dbReference>
<feature type="region of interest" description="Disordered" evidence="1">
    <location>
        <begin position="46"/>
        <end position="66"/>
    </location>
</feature>
<gene>
    <name evidence="2" type="ORF">OCBIM_22021813mg</name>
</gene>
<proteinExistence type="predicted"/>
<reference evidence="2" key="1">
    <citation type="submission" date="2015-07" db="EMBL/GenBank/DDBJ databases">
        <title>MeaNS - Measles Nucleotide Surveillance Program.</title>
        <authorList>
            <person name="Tran T."/>
            <person name="Druce J."/>
        </authorList>
    </citation>
    <scope>NUCLEOTIDE SEQUENCE</scope>
    <source>
        <strain evidence="2">UCB-OBI-ISO-001</strain>
        <tissue evidence="2">Gonad</tissue>
    </source>
</reference>
<name>A0A0L8FGM0_OCTBM</name>
<protein>
    <submittedName>
        <fullName evidence="2">Uncharacterized protein</fullName>
    </submittedName>
</protein>
<evidence type="ECO:0000313" key="2">
    <source>
        <dbReference type="EMBL" id="KOF62784.1"/>
    </source>
</evidence>
<dbReference type="AlphaFoldDB" id="A0A0L8FGM0"/>
<evidence type="ECO:0000256" key="1">
    <source>
        <dbReference type="SAM" id="MobiDB-lite"/>
    </source>
</evidence>
<sequence>MGRSEAQVCDMALNTHDTKRTIIDDVHHHEFQDRFHAEPPVIFPCSTSSPGQHLSKKNQGTTGFLA</sequence>
<organism evidence="2">
    <name type="scientific">Octopus bimaculoides</name>
    <name type="common">California two-spotted octopus</name>
    <dbReference type="NCBI Taxonomy" id="37653"/>
    <lineage>
        <taxon>Eukaryota</taxon>
        <taxon>Metazoa</taxon>
        <taxon>Spiralia</taxon>
        <taxon>Lophotrochozoa</taxon>
        <taxon>Mollusca</taxon>
        <taxon>Cephalopoda</taxon>
        <taxon>Coleoidea</taxon>
        <taxon>Octopodiformes</taxon>
        <taxon>Octopoda</taxon>
        <taxon>Incirrata</taxon>
        <taxon>Octopodidae</taxon>
        <taxon>Octopus</taxon>
    </lineage>
</organism>
<accession>A0A0L8FGM0</accession>